<proteinExistence type="predicted"/>
<dbReference type="EMBL" id="GBXM01043938">
    <property type="protein sequence ID" value="JAH64639.1"/>
    <property type="molecule type" value="Transcribed_RNA"/>
</dbReference>
<evidence type="ECO:0000313" key="1">
    <source>
        <dbReference type="EMBL" id="JAH64639.1"/>
    </source>
</evidence>
<protein>
    <submittedName>
        <fullName evidence="1">Uncharacterized protein</fullName>
    </submittedName>
</protein>
<organism evidence="1">
    <name type="scientific">Anguilla anguilla</name>
    <name type="common">European freshwater eel</name>
    <name type="synonym">Muraena anguilla</name>
    <dbReference type="NCBI Taxonomy" id="7936"/>
    <lineage>
        <taxon>Eukaryota</taxon>
        <taxon>Metazoa</taxon>
        <taxon>Chordata</taxon>
        <taxon>Craniata</taxon>
        <taxon>Vertebrata</taxon>
        <taxon>Euteleostomi</taxon>
        <taxon>Actinopterygii</taxon>
        <taxon>Neopterygii</taxon>
        <taxon>Teleostei</taxon>
        <taxon>Anguilliformes</taxon>
        <taxon>Anguillidae</taxon>
        <taxon>Anguilla</taxon>
    </lineage>
</organism>
<reference evidence="1" key="1">
    <citation type="submission" date="2014-11" db="EMBL/GenBank/DDBJ databases">
        <authorList>
            <person name="Amaro Gonzalez C."/>
        </authorList>
    </citation>
    <scope>NUCLEOTIDE SEQUENCE</scope>
</reference>
<accession>A0A0E9UFJ5</accession>
<reference evidence="1" key="2">
    <citation type="journal article" date="2015" name="Fish Shellfish Immunol.">
        <title>Early steps in the European eel (Anguilla anguilla)-Vibrio vulnificus interaction in the gills: Role of the RtxA13 toxin.</title>
        <authorList>
            <person name="Callol A."/>
            <person name="Pajuelo D."/>
            <person name="Ebbesson L."/>
            <person name="Teles M."/>
            <person name="MacKenzie S."/>
            <person name="Amaro C."/>
        </authorList>
    </citation>
    <scope>NUCLEOTIDE SEQUENCE</scope>
</reference>
<name>A0A0E9UFJ5_ANGAN</name>
<sequence>MCFQYKQDCWYRKKLTLHNVFKINTSLKTRLWGR</sequence>
<dbReference type="AlphaFoldDB" id="A0A0E9UFJ5"/>